<dbReference type="AlphaFoldDB" id="A0A6L3SZE4"/>
<gene>
    <name evidence="3" type="ORF">F6X53_11595</name>
</gene>
<protein>
    <submittedName>
        <fullName evidence="3">Uncharacterized protein</fullName>
    </submittedName>
</protein>
<evidence type="ECO:0000256" key="2">
    <source>
        <dbReference type="SAM" id="SignalP"/>
    </source>
</evidence>
<accession>A0A6L3SZE4</accession>
<feature type="chain" id="PRO_5026868184" evidence="2">
    <location>
        <begin position="23"/>
        <end position="127"/>
    </location>
</feature>
<comment type="caution">
    <text evidence="3">The sequence shown here is derived from an EMBL/GenBank/DDBJ whole genome shotgun (WGS) entry which is preliminary data.</text>
</comment>
<name>A0A6L3SZE4_9HYPH</name>
<dbReference type="Proteomes" id="UP000474159">
    <property type="component" value="Unassembled WGS sequence"/>
</dbReference>
<dbReference type="RefSeq" id="WP_151000189.1">
    <property type="nucleotide sequence ID" value="NZ_BPQY01000047.1"/>
</dbReference>
<keyword evidence="2" id="KW-0732">Signal</keyword>
<sequence>MTRIVWPLVSLLAAGLAGPALASPCGDQIATLEKRVKTEATEAISASTSGKATAGAREGQGVTGSTGSAPAVPEAPPEKSAQAGQGGDKAQQAKVALDEARTADKKGDASACEAAVGRAKQQLQAAP</sequence>
<feature type="signal peptide" evidence="2">
    <location>
        <begin position="1"/>
        <end position="22"/>
    </location>
</feature>
<keyword evidence="4" id="KW-1185">Reference proteome</keyword>
<feature type="compositionally biased region" description="Low complexity" evidence="1">
    <location>
        <begin position="43"/>
        <end position="56"/>
    </location>
</feature>
<proteinExistence type="predicted"/>
<evidence type="ECO:0000313" key="4">
    <source>
        <dbReference type="Proteomes" id="UP000474159"/>
    </source>
</evidence>
<evidence type="ECO:0000313" key="3">
    <source>
        <dbReference type="EMBL" id="KAB1079024.1"/>
    </source>
</evidence>
<dbReference type="OrthoDB" id="7998583at2"/>
<feature type="compositionally biased region" description="Low complexity" evidence="1">
    <location>
        <begin position="79"/>
        <end position="94"/>
    </location>
</feature>
<evidence type="ECO:0000256" key="1">
    <source>
        <dbReference type="SAM" id="MobiDB-lite"/>
    </source>
</evidence>
<organism evidence="3 4">
    <name type="scientific">Methylobacterium soli</name>
    <dbReference type="NCBI Taxonomy" id="553447"/>
    <lineage>
        <taxon>Bacteria</taxon>
        <taxon>Pseudomonadati</taxon>
        <taxon>Pseudomonadota</taxon>
        <taxon>Alphaproteobacteria</taxon>
        <taxon>Hyphomicrobiales</taxon>
        <taxon>Methylobacteriaceae</taxon>
        <taxon>Methylobacterium</taxon>
    </lineage>
</organism>
<dbReference type="EMBL" id="VZZK01000010">
    <property type="protein sequence ID" value="KAB1079024.1"/>
    <property type="molecule type" value="Genomic_DNA"/>
</dbReference>
<reference evidence="3 4" key="1">
    <citation type="submission" date="2019-09" db="EMBL/GenBank/DDBJ databases">
        <title>YIM 48816 draft genome.</title>
        <authorList>
            <person name="Jiang L."/>
        </authorList>
    </citation>
    <scope>NUCLEOTIDE SEQUENCE [LARGE SCALE GENOMIC DNA]</scope>
    <source>
        <strain evidence="3 4">YIM 48816</strain>
    </source>
</reference>
<feature type="region of interest" description="Disordered" evidence="1">
    <location>
        <begin position="39"/>
        <end position="127"/>
    </location>
</feature>
<feature type="compositionally biased region" description="Basic and acidic residues" evidence="1">
    <location>
        <begin position="96"/>
        <end position="108"/>
    </location>
</feature>